<keyword evidence="2" id="KW-1185">Reference proteome</keyword>
<dbReference type="EMBL" id="BSXU01007627">
    <property type="protein sequence ID" value="GMG56448.1"/>
    <property type="molecule type" value="Genomic_DNA"/>
</dbReference>
<dbReference type="AlphaFoldDB" id="A0A9W7DJN6"/>
<dbReference type="Proteomes" id="UP001165063">
    <property type="component" value="Unassembled WGS sequence"/>
</dbReference>
<reference evidence="1" key="1">
    <citation type="submission" date="2023-04" db="EMBL/GenBank/DDBJ databases">
        <title>Ambrosiozyma monospora NBRC 1965.</title>
        <authorList>
            <person name="Ichikawa N."/>
            <person name="Sato H."/>
            <person name="Tonouchi N."/>
        </authorList>
    </citation>
    <scope>NUCLEOTIDE SEQUENCE</scope>
    <source>
        <strain evidence="1">NBRC 1965</strain>
    </source>
</reference>
<dbReference type="Pfam" id="PF10448">
    <property type="entry name" value="POC3_POC4"/>
    <property type="match status" value="1"/>
</dbReference>
<dbReference type="Gene3D" id="3.30.230.90">
    <property type="match status" value="1"/>
</dbReference>
<sequence length="157" mass="17943">MSFKDQHKQLSRSFKDEAQKDEFELTCSILEFANKFLINVSKNGEIDMSFDVQLPTEQKRMNRYSYEDDDFDGSNMKDINEGVMANVLIGNNANLKNQVLATQVGKLVNQFNPQKKNSLILNVSGKIFAKSENATNDDFTRLNFVLELIKDCFNVKA</sequence>
<gene>
    <name evidence="1" type="ORF">Amon01_000851500</name>
</gene>
<dbReference type="InterPro" id="IPR053720">
    <property type="entry name" value="Psm_Assembly_Chaperone"/>
</dbReference>
<protein>
    <submittedName>
        <fullName evidence="1">Unnamed protein product</fullName>
    </submittedName>
</protein>
<accession>A0A9W7DJN6</accession>
<dbReference type="OrthoDB" id="3980246at2759"/>
<evidence type="ECO:0000313" key="2">
    <source>
        <dbReference type="Proteomes" id="UP001165063"/>
    </source>
</evidence>
<comment type="caution">
    <text evidence="1">The sequence shown here is derived from an EMBL/GenBank/DDBJ whole genome shotgun (WGS) entry which is preliminary data.</text>
</comment>
<organism evidence="1 2">
    <name type="scientific">Ambrosiozyma monospora</name>
    <name type="common">Yeast</name>
    <name type="synonym">Endomycopsis monosporus</name>
    <dbReference type="NCBI Taxonomy" id="43982"/>
    <lineage>
        <taxon>Eukaryota</taxon>
        <taxon>Fungi</taxon>
        <taxon>Dikarya</taxon>
        <taxon>Ascomycota</taxon>
        <taxon>Saccharomycotina</taxon>
        <taxon>Pichiomycetes</taxon>
        <taxon>Pichiales</taxon>
        <taxon>Pichiaceae</taxon>
        <taxon>Ambrosiozyma</taxon>
    </lineage>
</organism>
<dbReference type="InterPro" id="IPR018854">
    <property type="entry name" value="Psome_chaperone_3/4"/>
</dbReference>
<name>A0A9W7DJN6_AMBMO</name>
<evidence type="ECO:0000313" key="1">
    <source>
        <dbReference type="EMBL" id="GMG56448.1"/>
    </source>
</evidence>
<proteinExistence type="predicted"/>